<name>A0A7U3ZGJ2_RUNSL</name>
<reference evidence="2" key="1">
    <citation type="submission" date="2011-06" db="EMBL/GenBank/DDBJ databases">
        <title>The complete genome of chromosome of Runella slithyformis DSM 19594.</title>
        <authorList>
            <consortium name="US DOE Joint Genome Institute (JGI-PGF)"/>
            <person name="Lucas S."/>
            <person name="Han J."/>
            <person name="Lapidus A."/>
            <person name="Bruce D."/>
            <person name="Goodwin L."/>
            <person name="Pitluck S."/>
            <person name="Peters L."/>
            <person name="Kyrpides N."/>
            <person name="Mavromatis K."/>
            <person name="Ivanova N."/>
            <person name="Ovchinnikova G."/>
            <person name="Zhang X."/>
            <person name="Misra M."/>
            <person name="Detter J.C."/>
            <person name="Tapia R."/>
            <person name="Han C."/>
            <person name="Land M."/>
            <person name="Hauser L."/>
            <person name="Markowitz V."/>
            <person name="Cheng J.-F."/>
            <person name="Hugenholtz P."/>
            <person name="Woyke T."/>
            <person name="Wu D."/>
            <person name="Tindall B."/>
            <person name="Faehrich R."/>
            <person name="Brambilla E."/>
            <person name="Klenk H.-P."/>
            <person name="Eisen J.A."/>
        </authorList>
    </citation>
    <scope>NUCLEOTIDE SEQUENCE [LARGE SCALE GENOMIC DNA]</scope>
    <source>
        <strain evidence="2">ATCC 29530 / DSM 19594 / LMG 11500 / NCIMB 11436 / LSU 4</strain>
    </source>
</reference>
<organism evidence="1 2">
    <name type="scientific">Runella slithyformis (strain ATCC 29530 / DSM 19594 / LMG 11500 / NCIMB 11436 / LSU 4)</name>
    <dbReference type="NCBI Taxonomy" id="761193"/>
    <lineage>
        <taxon>Bacteria</taxon>
        <taxon>Pseudomonadati</taxon>
        <taxon>Bacteroidota</taxon>
        <taxon>Cytophagia</taxon>
        <taxon>Cytophagales</taxon>
        <taxon>Spirosomataceae</taxon>
        <taxon>Runella</taxon>
    </lineage>
</organism>
<evidence type="ECO:0000313" key="1">
    <source>
        <dbReference type="EMBL" id="AEI46808.1"/>
    </source>
</evidence>
<sequence length="471" mass="53656">MSNFQIRLEGQAIDLQPNKTITLSRFNPVLDFDVVQGSRVLDFIVPFSPKNNKFFNWYYKPQAAFPPEDLYCEQYADGELIERGYITLREVAADGYKVMYTQNLGEVFGDYQKVLLSDIDFGSEAKPIAFTAAANHLTDAYCLPMIQNAGYYGTASPAGFGGYMNEYTLSAYTASTPKVPMMYLRWLLGKIEDLCNFTIKGEFVDDVIMQRLVLYNTFAVEPTDTVIQYRNHLPALTIPELLKELRKLFNLGLFFDVRTRTLTMRYADQLLQQPTALNWSKKIGIIAARSPEMATRLELDWEVDSSDGRMKVRPADYEKYNTPGSELLFPVKTHFSTTDVTAAGLPIVEQPGITTVNNQRNNKFAPRLLFWHGMVGGIPFASNYIGPRRLAWHGTNNLVDHYWKQFETFRGRTSRRVVPANLTATDIALIDMHQRAGQTMTIHVQGRDYLIGNQRINLPLAGPTELELWMR</sequence>
<dbReference type="RefSeq" id="WP_013926133.1">
    <property type="nucleotide sequence ID" value="NC_015703.1"/>
</dbReference>
<dbReference type="EMBL" id="CP002859">
    <property type="protein sequence ID" value="AEI46808.1"/>
    <property type="molecule type" value="Genomic_DNA"/>
</dbReference>
<gene>
    <name evidence="1" type="ordered locus">Runsl_0356</name>
</gene>
<reference evidence="1 2" key="2">
    <citation type="journal article" date="2012" name="Stand. Genomic Sci.">
        <title>Complete genome sequence of the aquatic bacterium Runella slithyformis type strain (LSU 4(T)).</title>
        <authorList>
            <person name="Copeland A."/>
            <person name="Zhang X."/>
            <person name="Misra M."/>
            <person name="Lapidus A."/>
            <person name="Nolan M."/>
            <person name="Lucas S."/>
            <person name="Deshpande S."/>
            <person name="Cheng J.F."/>
            <person name="Tapia R."/>
            <person name="Goodwin L.A."/>
            <person name="Pitluck S."/>
            <person name="Liolios K."/>
            <person name="Pagani I."/>
            <person name="Ivanova N."/>
            <person name="Mikhailova N."/>
            <person name="Pati A."/>
            <person name="Chen A."/>
            <person name="Palaniappan K."/>
            <person name="Land M."/>
            <person name="Hauser L."/>
            <person name="Pan C."/>
            <person name="Jeffries C.D."/>
            <person name="Detter J.C."/>
            <person name="Brambilla E.M."/>
            <person name="Rohde M."/>
            <person name="Djao O.D."/>
            <person name="Goker M."/>
            <person name="Sikorski J."/>
            <person name="Tindall B.J."/>
            <person name="Woyke T."/>
            <person name="Bristow J."/>
            <person name="Eisen J.A."/>
            <person name="Markowitz V."/>
            <person name="Hugenholtz P."/>
            <person name="Kyrpides N.C."/>
            <person name="Klenk H.P."/>
            <person name="Mavromatis K."/>
        </authorList>
    </citation>
    <scope>NUCLEOTIDE SEQUENCE [LARGE SCALE GENOMIC DNA]</scope>
    <source>
        <strain evidence="2">ATCC 29530 / DSM 19594 / LMG 11500 / NCIMB 11436 / LSU 4</strain>
    </source>
</reference>
<evidence type="ECO:0000313" key="2">
    <source>
        <dbReference type="Proteomes" id="UP000000493"/>
    </source>
</evidence>
<dbReference type="Proteomes" id="UP000000493">
    <property type="component" value="Chromosome"/>
</dbReference>
<dbReference type="AlphaFoldDB" id="A0A7U3ZGJ2"/>
<accession>A0A7U3ZGJ2</accession>
<keyword evidence="2" id="KW-1185">Reference proteome</keyword>
<proteinExistence type="predicted"/>
<dbReference type="KEGG" id="rsi:Runsl_0356"/>
<protein>
    <submittedName>
        <fullName evidence="1">Uncharacterized protein</fullName>
    </submittedName>
</protein>